<dbReference type="STRING" id="1314785.A0A165F6M3"/>
<dbReference type="InParanoid" id="A0A165F6M3"/>
<proteinExistence type="predicted"/>
<dbReference type="Proteomes" id="UP000076871">
    <property type="component" value="Unassembled WGS sequence"/>
</dbReference>
<dbReference type="InterPro" id="IPR012677">
    <property type="entry name" value="Nucleotide-bd_a/b_plait_sf"/>
</dbReference>
<dbReference type="Gene3D" id="3.30.70.330">
    <property type="match status" value="1"/>
</dbReference>
<gene>
    <name evidence="4" type="ORF">LAESUDRAFT_757732</name>
</gene>
<accession>A0A165F6M3</accession>
<dbReference type="PANTHER" id="PTHR23189">
    <property type="entry name" value="RNA RECOGNITION MOTIF-CONTAINING"/>
    <property type="match status" value="1"/>
</dbReference>
<evidence type="ECO:0000313" key="5">
    <source>
        <dbReference type="Proteomes" id="UP000076871"/>
    </source>
</evidence>
<feature type="region of interest" description="Disordered" evidence="2">
    <location>
        <begin position="1"/>
        <end position="37"/>
    </location>
</feature>
<dbReference type="InterPro" id="IPR007201">
    <property type="entry name" value="Mei2-like_Rrm_C"/>
</dbReference>
<dbReference type="RefSeq" id="XP_040766236.1">
    <property type="nucleotide sequence ID" value="XM_040912352.1"/>
</dbReference>
<evidence type="ECO:0000313" key="4">
    <source>
        <dbReference type="EMBL" id="KZT08496.1"/>
    </source>
</evidence>
<dbReference type="EMBL" id="KV427615">
    <property type="protein sequence ID" value="KZT08496.1"/>
    <property type="molecule type" value="Genomic_DNA"/>
</dbReference>
<reference evidence="4 5" key="1">
    <citation type="journal article" date="2016" name="Mol. Biol. Evol.">
        <title>Comparative Genomics of Early-Diverging Mushroom-Forming Fungi Provides Insights into the Origins of Lignocellulose Decay Capabilities.</title>
        <authorList>
            <person name="Nagy L.G."/>
            <person name="Riley R."/>
            <person name="Tritt A."/>
            <person name="Adam C."/>
            <person name="Daum C."/>
            <person name="Floudas D."/>
            <person name="Sun H."/>
            <person name="Yadav J.S."/>
            <person name="Pangilinan J."/>
            <person name="Larsson K.H."/>
            <person name="Matsuura K."/>
            <person name="Barry K."/>
            <person name="Labutti K."/>
            <person name="Kuo R."/>
            <person name="Ohm R.A."/>
            <person name="Bhattacharya S.S."/>
            <person name="Shirouzu T."/>
            <person name="Yoshinaga Y."/>
            <person name="Martin F.M."/>
            <person name="Grigoriev I.V."/>
            <person name="Hibbett D.S."/>
        </authorList>
    </citation>
    <scope>NUCLEOTIDE SEQUENCE [LARGE SCALE GENOMIC DNA]</scope>
    <source>
        <strain evidence="4 5">93-53</strain>
    </source>
</reference>
<evidence type="ECO:0000259" key="3">
    <source>
        <dbReference type="Pfam" id="PF04059"/>
    </source>
</evidence>
<feature type="region of interest" description="Disordered" evidence="2">
    <location>
        <begin position="497"/>
        <end position="516"/>
    </location>
</feature>
<feature type="compositionally biased region" description="Pro residues" evidence="2">
    <location>
        <begin position="100"/>
        <end position="110"/>
    </location>
</feature>
<feature type="compositionally biased region" description="Polar residues" evidence="2">
    <location>
        <begin position="501"/>
        <end position="510"/>
    </location>
</feature>
<evidence type="ECO:0000256" key="1">
    <source>
        <dbReference type="ARBA" id="ARBA00022884"/>
    </source>
</evidence>
<feature type="region of interest" description="Disordered" evidence="2">
    <location>
        <begin position="610"/>
        <end position="684"/>
    </location>
</feature>
<name>A0A165F6M3_9APHY</name>
<feature type="domain" description="Mei2-like C-terminal RNA recognition motif" evidence="3">
    <location>
        <begin position="705"/>
        <end position="801"/>
    </location>
</feature>
<feature type="region of interest" description="Disordered" evidence="2">
    <location>
        <begin position="64"/>
        <end position="124"/>
    </location>
</feature>
<dbReference type="InterPro" id="IPR035979">
    <property type="entry name" value="RBD_domain_sf"/>
</dbReference>
<dbReference type="FunCoup" id="A0A165F6M3">
    <property type="interactions" value="7"/>
</dbReference>
<evidence type="ECO:0000256" key="2">
    <source>
        <dbReference type="SAM" id="MobiDB-lite"/>
    </source>
</evidence>
<dbReference type="Pfam" id="PF04059">
    <property type="entry name" value="RRM_2"/>
    <property type="match status" value="1"/>
</dbReference>
<organism evidence="4 5">
    <name type="scientific">Laetiporus sulphureus 93-53</name>
    <dbReference type="NCBI Taxonomy" id="1314785"/>
    <lineage>
        <taxon>Eukaryota</taxon>
        <taxon>Fungi</taxon>
        <taxon>Dikarya</taxon>
        <taxon>Basidiomycota</taxon>
        <taxon>Agaricomycotina</taxon>
        <taxon>Agaricomycetes</taxon>
        <taxon>Polyporales</taxon>
        <taxon>Laetiporus</taxon>
    </lineage>
</organism>
<feature type="region of interest" description="Disordered" evidence="2">
    <location>
        <begin position="528"/>
        <end position="549"/>
    </location>
</feature>
<sequence>MDQTQAPVPFPTLTCPADEVETRPSLPSRVHSSPSLPDLWPLSQSRNGHAQRFQALYRPHLHPLDLAATPPTTPPRSTSNTVTHAHTVPVKRSTSGSPCRPAPLLTPPLTPSSSFQTHDGPVTPPEIGSPLRWVHAAPESPTALKGCGPLPTRGGYLTPSSGRSQSFSSDVDGEYVAVQEGADAVSVLISGLTSMDITPREERKVGSVGEPAFAANAKLGDEQDDADASRFLLVRDVPLNASSADLREAFAPTGDVKGIWVPFLESHGVIILAYYDIRHATRARSLIANQAIPGLEDAHLAAKYVSAEQIERVIGKSAFVDETDGTLYVSVADRRFQSAALQKVLASLGELMSYKAVDSQEQNFQVEYYDARDAANAYRAFHDRIFLGVRLRLLTKKDAQTMQSSPCFSLEDPFQPSSPASPTARRLPMLHVDTCQDLQQQADRELRCTEGRVRPRSVSASENMGAPDAVRRLWRGRESPQEHSRRVSNDLFFDAVGKGTVSPQTPSRPRSISMGPDDIAKAQRSSYDDAETSEVYQTQETAYPSSYGGSSTSAYAPQEYLYAQAVPQAQYPAYGSDGHAGTNGQWAFSAPAAPSVEYYLPPSPRVPHYHSQALPSTPKKGFSPMYQRRDERTEWAPTEEDPFGRSAYSPDAPVPQSAVSYGSSLEPSPTMDGRTYSGRRGNVDSGIAEKNQLNIEAIEQGKDMRTTVMIKNVPNKMSDKELKAFIDRVCPRRIDFLYLRMDFKNGCNVGYAFVNFITLGDLLHFAKTQIGVKWNIYSSDKDLRLCYATYQGKEALMEKFKNSCIMDEREAWRPKIYYSAGPNQGLPEPFPPPTHLRRKERSSHNRGALFVPGANFSHHRRGDRDGDRDGNGTPTLYHHRPHPPRMSNRM</sequence>
<keyword evidence="5" id="KW-1185">Reference proteome</keyword>
<feature type="region of interest" description="Disordered" evidence="2">
    <location>
        <begin position="823"/>
        <end position="890"/>
    </location>
</feature>
<dbReference type="GeneID" id="63829380"/>
<keyword evidence="1" id="KW-0694">RNA-binding</keyword>
<dbReference type="OrthoDB" id="417481at2759"/>
<feature type="compositionally biased region" description="Polar residues" evidence="2">
    <location>
        <begin position="657"/>
        <end position="667"/>
    </location>
</feature>
<dbReference type="GO" id="GO:0003723">
    <property type="term" value="F:RNA binding"/>
    <property type="evidence" value="ECO:0007669"/>
    <property type="project" value="UniProtKB-KW"/>
</dbReference>
<protein>
    <recommendedName>
        <fullName evidence="3">Mei2-like C-terminal RNA recognition motif domain-containing protein</fullName>
    </recommendedName>
</protein>
<dbReference type="SUPFAM" id="SSF54928">
    <property type="entry name" value="RNA-binding domain, RBD"/>
    <property type="match status" value="3"/>
</dbReference>
<dbReference type="AlphaFoldDB" id="A0A165F6M3"/>